<proteinExistence type="predicted"/>
<dbReference type="EMBL" id="NVOI01000115">
    <property type="protein sequence ID" value="PGG84517.1"/>
    <property type="molecule type" value="Genomic_DNA"/>
</dbReference>
<evidence type="ECO:0000313" key="1">
    <source>
        <dbReference type="EMBL" id="PGG84517.1"/>
    </source>
</evidence>
<gene>
    <name evidence="1" type="ORF">CON73_26145</name>
</gene>
<name>A0A2B5WCU7_9BACI</name>
<evidence type="ECO:0000313" key="2">
    <source>
        <dbReference type="Proteomes" id="UP000225320"/>
    </source>
</evidence>
<comment type="caution">
    <text evidence="1">The sequence shown here is derived from an EMBL/GenBank/DDBJ whole genome shotgun (WGS) entry which is preliminary data.</text>
</comment>
<reference evidence="1 2" key="1">
    <citation type="submission" date="2017-09" db="EMBL/GenBank/DDBJ databases">
        <title>Large-scale bioinformatics analysis of Bacillus genomes uncovers conserved roles of natural products in bacterial physiology.</title>
        <authorList>
            <consortium name="Agbiome Team Llc"/>
            <person name="Bleich R.M."/>
            <person name="Grubbs K.J."/>
            <person name="Santa Maria K.C."/>
            <person name="Allen S.E."/>
            <person name="Farag S."/>
            <person name="Shank E.A."/>
            <person name="Bowers A."/>
        </authorList>
    </citation>
    <scope>NUCLEOTIDE SEQUENCE [LARGE SCALE GENOMIC DNA]</scope>
    <source>
        <strain evidence="1 2">AFS094862</strain>
    </source>
</reference>
<dbReference type="Proteomes" id="UP000225320">
    <property type="component" value="Unassembled WGS sequence"/>
</dbReference>
<organism evidence="1 2">
    <name type="scientific">Bacillus toyonensis</name>
    <dbReference type="NCBI Taxonomy" id="155322"/>
    <lineage>
        <taxon>Bacteria</taxon>
        <taxon>Bacillati</taxon>
        <taxon>Bacillota</taxon>
        <taxon>Bacilli</taxon>
        <taxon>Bacillales</taxon>
        <taxon>Bacillaceae</taxon>
        <taxon>Bacillus</taxon>
        <taxon>Bacillus cereus group</taxon>
    </lineage>
</organism>
<sequence length="73" mass="8806">MNSEIAILILTIVRDYLIGKGMDYILSLEWTAYEVLMVIGVLYFILPSILRFADRLKSFWDDFTEFRNQRRRR</sequence>
<protein>
    <submittedName>
        <fullName evidence="1">Uncharacterized protein</fullName>
    </submittedName>
</protein>
<dbReference type="RefSeq" id="WP_098072325.1">
    <property type="nucleotide sequence ID" value="NZ_NUAZ01000244.1"/>
</dbReference>
<accession>A0A2B5WCU7</accession>
<dbReference type="AlphaFoldDB" id="A0A2B5WCU7"/>